<dbReference type="AlphaFoldDB" id="F4KXI3"/>
<dbReference type="InterPro" id="IPR006690">
    <property type="entry name" value="OMPA-like_CS"/>
</dbReference>
<proteinExistence type="predicted"/>
<protein>
    <submittedName>
        <fullName evidence="7">OmpA/MotB domain protein</fullName>
    </submittedName>
</protein>
<keyword evidence="2 4" id="KW-0472">Membrane</keyword>
<gene>
    <name evidence="7" type="ordered locus">Halhy_2481</name>
</gene>
<dbReference type="Pfam" id="PF13441">
    <property type="entry name" value="Gly-zipper_YMGG"/>
    <property type="match status" value="1"/>
</dbReference>
<evidence type="ECO:0000256" key="3">
    <source>
        <dbReference type="ARBA" id="ARBA00023237"/>
    </source>
</evidence>
<dbReference type="PROSITE" id="PS51123">
    <property type="entry name" value="OMPA_2"/>
    <property type="match status" value="1"/>
</dbReference>
<keyword evidence="3" id="KW-0998">Cell outer membrane</keyword>
<dbReference type="PROSITE" id="PS01068">
    <property type="entry name" value="OMPA_1"/>
    <property type="match status" value="1"/>
</dbReference>
<accession>F4KXI3</accession>
<dbReference type="HOGENOM" id="CLU_016890_6_0_10"/>
<evidence type="ECO:0000256" key="1">
    <source>
        <dbReference type="ARBA" id="ARBA00004442"/>
    </source>
</evidence>
<dbReference type="EMBL" id="CP002691">
    <property type="protein sequence ID" value="AEE50354.1"/>
    <property type="molecule type" value="Genomic_DNA"/>
</dbReference>
<evidence type="ECO:0000313" key="8">
    <source>
        <dbReference type="Proteomes" id="UP000008461"/>
    </source>
</evidence>
<dbReference type="RefSeq" id="WP_013764903.1">
    <property type="nucleotide sequence ID" value="NC_015510.1"/>
</dbReference>
<evidence type="ECO:0000313" key="7">
    <source>
        <dbReference type="EMBL" id="AEE50354.1"/>
    </source>
</evidence>
<dbReference type="Pfam" id="PF00691">
    <property type="entry name" value="OmpA"/>
    <property type="match status" value="1"/>
</dbReference>
<keyword evidence="8" id="KW-1185">Reference proteome</keyword>
<sequence>MQIKLMFSNHARKSAAFFMLSLLLLHSFSCNRTAQGTAIGAAAGALVGVLIAKGSDNAKGILIGATVGGIAGAIIGSYMDKHARKLKEDLGKSAEVERVGESILVTFDSGIMFDVDSYALKAATRANLDKAAETMKEYDKTEIIVMGHTDATGSDEYNQKLSENRAAAVSSFLQQNGVTASRLTKKGFGEQKPVASNTSVSGREQNRRVEIAIVASKALVESAKKGEK</sequence>
<dbReference type="InterPro" id="IPR027367">
    <property type="entry name" value="Gly-zipper_YMGG"/>
</dbReference>
<organism evidence="7 8">
    <name type="scientific">Haliscomenobacter hydrossis (strain ATCC 27775 / DSM 1100 / LMG 10767 / O)</name>
    <dbReference type="NCBI Taxonomy" id="760192"/>
    <lineage>
        <taxon>Bacteria</taxon>
        <taxon>Pseudomonadati</taxon>
        <taxon>Bacteroidota</taxon>
        <taxon>Saprospiria</taxon>
        <taxon>Saprospirales</taxon>
        <taxon>Haliscomenobacteraceae</taxon>
        <taxon>Haliscomenobacter</taxon>
    </lineage>
</organism>
<dbReference type="PRINTS" id="PR01021">
    <property type="entry name" value="OMPADOMAIN"/>
</dbReference>
<dbReference type="eggNOG" id="COG2885">
    <property type="taxonomic scope" value="Bacteria"/>
</dbReference>
<dbReference type="InterPro" id="IPR006665">
    <property type="entry name" value="OmpA-like"/>
</dbReference>
<name>F4KXI3_HALH1</name>
<evidence type="ECO:0000256" key="4">
    <source>
        <dbReference type="PROSITE-ProRule" id="PRU00473"/>
    </source>
</evidence>
<dbReference type="PANTHER" id="PTHR30329:SF21">
    <property type="entry name" value="LIPOPROTEIN YIAD-RELATED"/>
    <property type="match status" value="1"/>
</dbReference>
<dbReference type="STRING" id="760192.Halhy_2481"/>
<evidence type="ECO:0000259" key="6">
    <source>
        <dbReference type="PROSITE" id="PS51123"/>
    </source>
</evidence>
<dbReference type="PANTHER" id="PTHR30329">
    <property type="entry name" value="STATOR ELEMENT OF FLAGELLAR MOTOR COMPLEX"/>
    <property type="match status" value="1"/>
</dbReference>
<dbReference type="InterPro" id="IPR036737">
    <property type="entry name" value="OmpA-like_sf"/>
</dbReference>
<dbReference type="KEGG" id="hhy:Halhy_2481"/>
<evidence type="ECO:0000256" key="5">
    <source>
        <dbReference type="SAM" id="SignalP"/>
    </source>
</evidence>
<comment type="subcellular location">
    <subcellularLocation>
        <location evidence="1">Cell outer membrane</location>
    </subcellularLocation>
</comment>
<evidence type="ECO:0000256" key="2">
    <source>
        <dbReference type="ARBA" id="ARBA00023136"/>
    </source>
</evidence>
<dbReference type="InterPro" id="IPR006664">
    <property type="entry name" value="OMP_bac"/>
</dbReference>
<dbReference type="InterPro" id="IPR050330">
    <property type="entry name" value="Bact_OuterMem_StrucFunc"/>
</dbReference>
<dbReference type="Gene3D" id="3.30.1330.60">
    <property type="entry name" value="OmpA-like domain"/>
    <property type="match status" value="1"/>
</dbReference>
<keyword evidence="5" id="KW-0732">Signal</keyword>
<feature type="signal peptide" evidence="5">
    <location>
        <begin position="1"/>
        <end position="34"/>
    </location>
</feature>
<dbReference type="CDD" id="cd07185">
    <property type="entry name" value="OmpA_C-like"/>
    <property type="match status" value="1"/>
</dbReference>
<dbReference type="SUPFAM" id="SSF103088">
    <property type="entry name" value="OmpA-like"/>
    <property type="match status" value="1"/>
</dbReference>
<dbReference type="Proteomes" id="UP000008461">
    <property type="component" value="Chromosome"/>
</dbReference>
<dbReference type="PRINTS" id="PR01023">
    <property type="entry name" value="NAFLGMOTY"/>
</dbReference>
<dbReference type="GO" id="GO:0009279">
    <property type="term" value="C:cell outer membrane"/>
    <property type="evidence" value="ECO:0007669"/>
    <property type="project" value="UniProtKB-SubCell"/>
</dbReference>
<feature type="chain" id="PRO_5003312263" evidence="5">
    <location>
        <begin position="35"/>
        <end position="228"/>
    </location>
</feature>
<reference key="2">
    <citation type="submission" date="2011-04" db="EMBL/GenBank/DDBJ databases">
        <title>Complete sequence of chromosome of Haliscomenobacter hydrossis DSM 1100.</title>
        <authorList>
            <consortium name="US DOE Joint Genome Institute (JGI-PGF)"/>
            <person name="Lucas S."/>
            <person name="Han J."/>
            <person name="Lapidus A."/>
            <person name="Bruce D."/>
            <person name="Goodwin L."/>
            <person name="Pitluck S."/>
            <person name="Peters L."/>
            <person name="Kyrpides N."/>
            <person name="Mavromatis K."/>
            <person name="Ivanova N."/>
            <person name="Ovchinnikova G."/>
            <person name="Pagani I."/>
            <person name="Daligault H."/>
            <person name="Detter J.C."/>
            <person name="Han C."/>
            <person name="Land M."/>
            <person name="Hauser L."/>
            <person name="Markowitz V."/>
            <person name="Cheng J.-F."/>
            <person name="Hugenholtz P."/>
            <person name="Woyke T."/>
            <person name="Wu D."/>
            <person name="Verbarg S."/>
            <person name="Frueling A."/>
            <person name="Brambilla E."/>
            <person name="Klenk H.-P."/>
            <person name="Eisen J.A."/>
        </authorList>
    </citation>
    <scope>NUCLEOTIDE SEQUENCE</scope>
    <source>
        <strain>DSM 1100</strain>
    </source>
</reference>
<feature type="domain" description="OmpA-like" evidence="6">
    <location>
        <begin position="99"/>
        <end position="217"/>
    </location>
</feature>
<reference evidence="7 8" key="1">
    <citation type="journal article" date="2011" name="Stand. Genomic Sci.">
        <title>Complete genome sequence of Haliscomenobacter hydrossis type strain (O).</title>
        <authorList>
            <consortium name="US DOE Joint Genome Institute (JGI-PGF)"/>
            <person name="Daligault H."/>
            <person name="Lapidus A."/>
            <person name="Zeytun A."/>
            <person name="Nolan M."/>
            <person name="Lucas S."/>
            <person name="Del Rio T.G."/>
            <person name="Tice H."/>
            <person name="Cheng J.F."/>
            <person name="Tapia R."/>
            <person name="Han C."/>
            <person name="Goodwin L."/>
            <person name="Pitluck S."/>
            <person name="Liolios K."/>
            <person name="Pagani I."/>
            <person name="Ivanova N."/>
            <person name="Huntemann M."/>
            <person name="Mavromatis K."/>
            <person name="Mikhailova N."/>
            <person name="Pati A."/>
            <person name="Chen A."/>
            <person name="Palaniappan K."/>
            <person name="Land M."/>
            <person name="Hauser L."/>
            <person name="Brambilla E.M."/>
            <person name="Rohde M."/>
            <person name="Verbarg S."/>
            <person name="Goker M."/>
            <person name="Bristow J."/>
            <person name="Eisen J.A."/>
            <person name="Markowitz V."/>
            <person name="Hugenholtz P."/>
            <person name="Kyrpides N.C."/>
            <person name="Klenk H.P."/>
            <person name="Woyke T."/>
        </authorList>
    </citation>
    <scope>NUCLEOTIDE SEQUENCE [LARGE SCALE GENOMIC DNA]</scope>
    <source>
        <strain evidence="8">ATCC 27775 / DSM 1100 / LMG 10767 / O</strain>
    </source>
</reference>